<evidence type="ECO:0000313" key="8">
    <source>
        <dbReference type="Proteomes" id="UP000233375"/>
    </source>
</evidence>
<keyword evidence="5" id="KW-0521">NADP</keyword>
<comment type="caution">
    <text evidence="7">The sequence shown here is derived from an EMBL/GenBank/DDBJ whole genome shotgun (WGS) entry which is preliminary data.</text>
</comment>
<evidence type="ECO:0000259" key="6">
    <source>
        <dbReference type="Pfam" id="PF00881"/>
    </source>
</evidence>
<keyword evidence="3 5" id="KW-0288">FMN</keyword>
<dbReference type="NCBIfam" id="NF008033">
    <property type="entry name" value="PRK10765.1"/>
    <property type="match status" value="1"/>
</dbReference>
<dbReference type="PANTHER" id="PTHR43425">
    <property type="entry name" value="OXYGEN-INSENSITIVE NADPH NITROREDUCTASE"/>
    <property type="match status" value="1"/>
</dbReference>
<dbReference type="RefSeq" id="WP_101175080.1">
    <property type="nucleotide sequence ID" value="NZ_PISE01000003.1"/>
</dbReference>
<dbReference type="SUPFAM" id="SSF55469">
    <property type="entry name" value="FMN-dependent nitroreductase-like"/>
    <property type="match status" value="1"/>
</dbReference>
<protein>
    <submittedName>
        <fullName evidence="7">Oxygen-insensitive NADPH nitroreductase</fullName>
    </submittedName>
</protein>
<sequence length="249" mass="28143">MNSVMETIVGHRSVRKFKDIDLSKEQVEQIVQAAQSASTSSFMQAYSIIGVTDKEKKKKLAVLAGNQSYVENNGHLFIFCADLFRHSIAAEMEGKDISASLETTEKFMVSVIDASLAAQNASIAAESIGLGICYIGGLRNNLPEVCSLLNIPERVIPLFALVVGYPDQHTEKKPRIPFHHIYHENEYEQDMDTYKQGLKEYNKIISAYYKERTGNARSDNWTAQMTGMLEGKSRLYMNEFIKKQKMDLR</sequence>
<organism evidence="7 8">
    <name type="scientific">Niallia nealsonii</name>
    <dbReference type="NCBI Taxonomy" id="115979"/>
    <lineage>
        <taxon>Bacteria</taxon>
        <taxon>Bacillati</taxon>
        <taxon>Bacillota</taxon>
        <taxon>Bacilli</taxon>
        <taxon>Bacillales</taxon>
        <taxon>Bacillaceae</taxon>
        <taxon>Niallia</taxon>
    </lineage>
</organism>
<dbReference type="PANTHER" id="PTHR43425:SF3">
    <property type="entry name" value="NADPH-DEPENDENT OXIDOREDUCTASE"/>
    <property type="match status" value="1"/>
</dbReference>
<accession>A0A2N0Z775</accession>
<proteinExistence type="inferred from homology"/>
<dbReference type="InterPro" id="IPR029479">
    <property type="entry name" value="Nitroreductase"/>
</dbReference>
<dbReference type="Pfam" id="PF00881">
    <property type="entry name" value="Nitroreductase"/>
    <property type="match status" value="1"/>
</dbReference>
<dbReference type="Gene3D" id="3.40.109.10">
    <property type="entry name" value="NADH Oxidase"/>
    <property type="match status" value="1"/>
</dbReference>
<dbReference type="Proteomes" id="UP000233375">
    <property type="component" value="Unassembled WGS sequence"/>
</dbReference>
<keyword evidence="4 5" id="KW-0560">Oxidoreductase</keyword>
<evidence type="ECO:0000256" key="4">
    <source>
        <dbReference type="ARBA" id="ARBA00023002"/>
    </source>
</evidence>
<dbReference type="AlphaFoldDB" id="A0A2N0Z775"/>
<evidence type="ECO:0000256" key="3">
    <source>
        <dbReference type="ARBA" id="ARBA00022643"/>
    </source>
</evidence>
<dbReference type="OrthoDB" id="9775805at2"/>
<evidence type="ECO:0000256" key="1">
    <source>
        <dbReference type="ARBA" id="ARBA00008366"/>
    </source>
</evidence>
<evidence type="ECO:0000256" key="2">
    <source>
        <dbReference type="ARBA" id="ARBA00022630"/>
    </source>
</evidence>
<dbReference type="EMBL" id="PISE01000003">
    <property type="protein sequence ID" value="PKG25375.1"/>
    <property type="molecule type" value="Genomic_DNA"/>
</dbReference>
<keyword evidence="8" id="KW-1185">Reference proteome</keyword>
<dbReference type="PIRSF" id="PIRSF005426">
    <property type="entry name" value="Frp"/>
    <property type="match status" value="1"/>
</dbReference>
<evidence type="ECO:0000256" key="5">
    <source>
        <dbReference type="PIRNR" id="PIRNR005426"/>
    </source>
</evidence>
<keyword evidence="2 5" id="KW-0285">Flavoprotein</keyword>
<name>A0A2N0Z775_9BACI</name>
<comment type="similarity">
    <text evidence="1 5">Belongs to the flavin oxidoreductase frp family.</text>
</comment>
<reference evidence="7 8" key="1">
    <citation type="journal article" date="2003" name="Int. J. Syst. Evol. Microbiol.">
        <title>Bacillus nealsonii sp. nov., isolated from a spacecraft-assembly facility, whose spores are gamma-radiation resistant.</title>
        <authorList>
            <person name="Venkateswaran K."/>
            <person name="Kempf M."/>
            <person name="Chen F."/>
            <person name="Satomi M."/>
            <person name="Nicholson W."/>
            <person name="Kern R."/>
        </authorList>
    </citation>
    <scope>NUCLEOTIDE SEQUENCE [LARGE SCALE GENOMIC DNA]</scope>
    <source>
        <strain evidence="7 8">FO-92</strain>
    </source>
</reference>
<feature type="domain" description="Nitroreductase" evidence="6">
    <location>
        <begin position="8"/>
        <end position="165"/>
    </location>
</feature>
<evidence type="ECO:0000313" key="7">
    <source>
        <dbReference type="EMBL" id="PKG25375.1"/>
    </source>
</evidence>
<dbReference type="InterPro" id="IPR016446">
    <property type="entry name" value="Flavin_OxRdtase_Frp"/>
</dbReference>
<dbReference type="CDD" id="cd02146">
    <property type="entry name" value="NfsA-like"/>
    <property type="match status" value="1"/>
</dbReference>
<gene>
    <name evidence="7" type="ORF">CWS01_00605</name>
</gene>
<dbReference type="GO" id="GO:0016491">
    <property type="term" value="F:oxidoreductase activity"/>
    <property type="evidence" value="ECO:0007669"/>
    <property type="project" value="UniProtKB-UniRule"/>
</dbReference>
<dbReference type="InterPro" id="IPR000415">
    <property type="entry name" value="Nitroreductase-like"/>
</dbReference>